<reference evidence="2 3" key="1">
    <citation type="submission" date="2014-07" db="EMBL/GenBank/DDBJ databases">
        <authorList>
            <person name="McCorrison J."/>
            <person name="Sanka R."/>
            <person name="Torralba M."/>
            <person name="Gillis M."/>
            <person name="Haft D.H."/>
            <person name="Methe B."/>
            <person name="Sutton G."/>
            <person name="Nelson K.E."/>
        </authorList>
    </citation>
    <scope>NUCLEOTIDE SEQUENCE [LARGE SCALE GENOMIC DNA]</scope>
    <source>
        <strain evidence="2 3">DNF00853</strain>
    </source>
</reference>
<keyword evidence="1" id="KW-0732">Signal</keyword>
<dbReference type="AlphaFoldDB" id="A0A095ZIZ2"/>
<organism evidence="2 3">
    <name type="scientific">Hoylesella buccalis DNF00853</name>
    <dbReference type="NCBI Taxonomy" id="1401074"/>
    <lineage>
        <taxon>Bacteria</taxon>
        <taxon>Pseudomonadati</taxon>
        <taxon>Bacteroidota</taxon>
        <taxon>Bacteroidia</taxon>
        <taxon>Bacteroidales</taxon>
        <taxon>Prevotellaceae</taxon>
        <taxon>Hoylesella</taxon>
    </lineage>
</organism>
<feature type="signal peptide" evidence="1">
    <location>
        <begin position="1"/>
        <end position="22"/>
    </location>
</feature>
<protein>
    <recommendedName>
        <fullName evidence="4">Lipoprotein</fullName>
    </recommendedName>
</protein>
<evidence type="ECO:0000313" key="2">
    <source>
        <dbReference type="EMBL" id="KGF34678.1"/>
    </source>
</evidence>
<dbReference type="EMBL" id="JRNN01000065">
    <property type="protein sequence ID" value="KGF34678.1"/>
    <property type="molecule type" value="Genomic_DNA"/>
</dbReference>
<accession>A0A095ZIZ2</accession>
<dbReference type="Proteomes" id="UP000029556">
    <property type="component" value="Unassembled WGS sequence"/>
</dbReference>
<gene>
    <name evidence="2" type="ORF">HMPREF2137_06790</name>
</gene>
<evidence type="ECO:0000256" key="1">
    <source>
        <dbReference type="SAM" id="SignalP"/>
    </source>
</evidence>
<evidence type="ECO:0000313" key="3">
    <source>
        <dbReference type="Proteomes" id="UP000029556"/>
    </source>
</evidence>
<feature type="chain" id="PRO_5001922911" description="Lipoprotein" evidence="1">
    <location>
        <begin position="23"/>
        <end position="130"/>
    </location>
</feature>
<dbReference type="RefSeq" id="WP_036872885.1">
    <property type="nucleotide sequence ID" value="NZ_JRNN01000065.1"/>
</dbReference>
<name>A0A095ZIZ2_9BACT</name>
<evidence type="ECO:0008006" key="4">
    <source>
        <dbReference type="Google" id="ProtNLM"/>
    </source>
</evidence>
<sequence>MKTTLKTLSIFVCTLLLTVGFAACSDDTDPAEAEVFTDVYKGKISYVNLKTDKKITANDGKVTVTKLGNSYSFFFNNGIPDLINIKFAKKDDNTFVNIGSDGLKGIKIDESKLHILYVKGKETWTADCTR</sequence>
<comment type="caution">
    <text evidence="2">The sequence shown here is derived from an EMBL/GenBank/DDBJ whole genome shotgun (WGS) entry which is preliminary data.</text>
</comment>
<proteinExistence type="predicted"/>
<dbReference type="PROSITE" id="PS51257">
    <property type="entry name" value="PROKAR_LIPOPROTEIN"/>
    <property type="match status" value="1"/>
</dbReference>
<dbReference type="OrthoDB" id="711418at2"/>